<dbReference type="Gene3D" id="1.10.287.1060">
    <property type="entry name" value="ESAT-6-like"/>
    <property type="match status" value="1"/>
</dbReference>
<dbReference type="SUPFAM" id="SSF140453">
    <property type="entry name" value="EsxAB dimer-like"/>
    <property type="match status" value="1"/>
</dbReference>
<feature type="compositionally biased region" description="Low complexity" evidence="1">
    <location>
        <begin position="470"/>
        <end position="497"/>
    </location>
</feature>
<feature type="compositionally biased region" description="Low complexity" evidence="1">
    <location>
        <begin position="505"/>
        <end position="538"/>
    </location>
</feature>
<feature type="compositionally biased region" description="Low complexity" evidence="1">
    <location>
        <begin position="313"/>
        <end position="334"/>
    </location>
</feature>
<sequence>MEFPAWAEWAAGWLGGCKWPDVDIEAMRRLGDAWLRAADDVKALLPDLDEALGKVRSHNKGDSSEAFSAHASELRESAGRLEQLCRAMGTQFKDAATEIEYAQMMILATLAVVVVSIVRLVTALWTGGITAGAVAARLAQQRMRITLIYRQLLQAMLRYAAVDFATGAGLSMAVQGIQAFQGNRGRIDLGKAAIEGFQEAMESVVQSLTQGALNRRGAPDATGIADASRMLLLRSAGQSAFSGATGGAAAAAVMGFITGQPVSLEDLARAGASQSVIGTATDIRELITPFEAGSTSAAPVSGLPGAADPTTAPVPGVADSAPAADASLPPAGSPTVGTNPTPVPSAGSTPAPSDPPAAASSSTSASPASGLAGHEDGEPLPAAPSRALPDSGAPSTPAAPASPSGDDAGLTSEDVVPSTADLMSALGGSYVPATGHAASSPDPSWSAPAGSSGSSPSQVRSPEPAPVSSPPVAQDGSPHGSTPGPAASPSASGASASPPAPGPAASPSVSGASASPSASGSAVPPSASAQAATAANSAPGGGAVPIAARDTGSGAHGRRETPAPAPSGDGGAVSKQAGPETHEGEAREAERLAERLRAAGLRVDLGGIHPEAARASAAVVQRLAEGYPVAALRHFRVVNFDEEFGHLPGAETQPAVAVTNGKRRGVYLNQRHFADHAGMVERGARDEETGRTVPGGGTVEGIVYHEYGHQLAEGMLDDPAIRAELDQVVSRALRMPYDAEGFHDDPAIRTEVEWHLSTIGASDPHEMIAEAFTEYHNAERPRPLATAIGRVIDRHMSRDTASRPRPPADGFPRTREPEEVHARDAFSSPENDADDFWVDVALEAFRIGEDRAAAAQQNQWVRWEECRVLERELVLAAGLDDMTVWQEFKQNGRAIPPDHRQWREIRKGHDYVYGALKSHFGRTHEELYPEGEGAAAGIRTTVDDDHAGHDAGPAVAEPRASGARSAGGGDPTSSDVVPWVKRAEEEAEAAARRGEFVPPLNDPSLPNSERIVQRQIHRIIRHIEDRLTDVIDTVWTAGMEHVKKHRPDLHRSDIHFAGPAREAAMKYAREALTEWFAGNGAGMFDEHHGFRVRGGVHYDRRGREVDLSADGRLPLHKRIGAVSADIVIERTAWEARRGERWIPAHIFDLTVRTENDLKQRGRVKDRLGLGLFPRGISPTGYAPPNEYAAGRVDPPKTDAQWDALSNYVIDNLRHHVDDVVMRTTREPLYRVDNRSPELLKDTGFLAKDIHDADLYQHLGAGNGAFVSTSRSPVMPWRGKYQYELDLSGGIDADRTVGSELYGGRQQEVAVPGGFPYKHVRRYRVMLNQEDVGNGLAEPEYGPWCDNPDYEPP</sequence>
<gene>
    <name evidence="5" type="ORF">E1294_04485</name>
</gene>
<keyword evidence="6" id="KW-1185">Reference proteome</keyword>
<feature type="compositionally biased region" description="Low complexity" evidence="1">
    <location>
        <begin position="389"/>
        <end position="409"/>
    </location>
</feature>
<proteinExistence type="predicted"/>
<reference evidence="5 6" key="1">
    <citation type="submission" date="2019-03" db="EMBL/GenBank/DDBJ databases">
        <title>Draft genome sequences of novel Actinobacteria.</title>
        <authorList>
            <person name="Sahin N."/>
            <person name="Ay H."/>
            <person name="Saygin H."/>
        </authorList>
    </citation>
    <scope>NUCLEOTIDE SEQUENCE [LARGE SCALE GENOMIC DNA]</scope>
    <source>
        <strain evidence="5 6">KC712</strain>
    </source>
</reference>
<dbReference type="Pfam" id="PF25547">
    <property type="entry name" value="WXG100_2"/>
    <property type="match status" value="1"/>
</dbReference>
<keyword evidence="2" id="KW-0472">Membrane</keyword>
<protein>
    <recommendedName>
        <fullName evidence="7">Tox-PL domain-containing protein</fullName>
    </recommendedName>
</protein>
<feature type="region of interest" description="Disordered" evidence="1">
    <location>
        <begin position="295"/>
        <end position="587"/>
    </location>
</feature>
<organism evidence="5 6">
    <name type="scientific">Nonomuraea diastatica</name>
    <dbReference type="NCBI Taxonomy" id="1848329"/>
    <lineage>
        <taxon>Bacteria</taxon>
        <taxon>Bacillati</taxon>
        <taxon>Actinomycetota</taxon>
        <taxon>Actinomycetes</taxon>
        <taxon>Streptosporangiales</taxon>
        <taxon>Streptosporangiaceae</taxon>
        <taxon>Nonomuraea</taxon>
    </lineage>
</organism>
<feature type="compositionally biased region" description="Low complexity" evidence="1">
    <location>
        <begin position="950"/>
        <end position="964"/>
    </location>
</feature>
<keyword evidence="2" id="KW-1133">Transmembrane helix</keyword>
<dbReference type="EMBL" id="SMKP01000008">
    <property type="protein sequence ID" value="TDD24945.1"/>
    <property type="molecule type" value="Genomic_DNA"/>
</dbReference>
<accession>A0A4R4X404</accession>
<dbReference type="SUPFAM" id="SSF56399">
    <property type="entry name" value="ADP-ribosylation"/>
    <property type="match status" value="1"/>
</dbReference>
<feature type="compositionally biased region" description="Basic and acidic residues" evidence="1">
    <location>
        <begin position="812"/>
        <end position="824"/>
    </location>
</feature>
<evidence type="ECO:0000313" key="6">
    <source>
        <dbReference type="Proteomes" id="UP000294543"/>
    </source>
</evidence>
<feature type="compositionally biased region" description="Low complexity" evidence="1">
    <location>
        <begin position="344"/>
        <end position="370"/>
    </location>
</feature>
<evidence type="ECO:0000259" key="3">
    <source>
        <dbReference type="Pfam" id="PF22596"/>
    </source>
</evidence>
<comment type="caution">
    <text evidence="5">The sequence shown here is derived from an EMBL/GenBank/DDBJ whole genome shotgun (WGS) entry which is preliminary data.</text>
</comment>
<dbReference type="Gene3D" id="3.90.210.10">
    <property type="entry name" value="Heat-Labile Enterotoxin, subunit A"/>
    <property type="match status" value="1"/>
</dbReference>
<feature type="region of interest" description="Disordered" evidence="1">
    <location>
        <begin position="797"/>
        <end position="828"/>
    </location>
</feature>
<dbReference type="InterPro" id="IPR036689">
    <property type="entry name" value="ESAT-6-like_sf"/>
</dbReference>
<evidence type="ECO:0000313" key="5">
    <source>
        <dbReference type="EMBL" id="TDD24945.1"/>
    </source>
</evidence>
<dbReference type="RefSeq" id="WP_132504737.1">
    <property type="nucleotide sequence ID" value="NZ_SMKP01000008.1"/>
</dbReference>
<dbReference type="Proteomes" id="UP000294543">
    <property type="component" value="Unassembled WGS sequence"/>
</dbReference>
<feature type="transmembrane region" description="Helical" evidence="2">
    <location>
        <begin position="157"/>
        <end position="177"/>
    </location>
</feature>
<feature type="transmembrane region" description="Helical" evidence="2">
    <location>
        <begin position="106"/>
        <end position="136"/>
    </location>
</feature>
<keyword evidence="2" id="KW-0812">Transmembrane</keyword>
<name>A0A4R4X404_9ACTN</name>
<evidence type="ECO:0008006" key="7">
    <source>
        <dbReference type="Google" id="ProtNLM"/>
    </source>
</evidence>
<feature type="domain" description="Outer membrane channel protein CpnT-like N-terminal" evidence="4">
    <location>
        <begin position="16"/>
        <end position="139"/>
    </location>
</feature>
<evidence type="ECO:0000256" key="2">
    <source>
        <dbReference type="SAM" id="Phobius"/>
    </source>
</evidence>
<evidence type="ECO:0000259" key="4">
    <source>
        <dbReference type="Pfam" id="PF25547"/>
    </source>
</evidence>
<feature type="domain" description="Pierisin-like" evidence="3">
    <location>
        <begin position="1228"/>
        <end position="1332"/>
    </location>
</feature>
<dbReference type="Pfam" id="PF22596">
    <property type="entry name" value="Scabin-like"/>
    <property type="match status" value="1"/>
</dbReference>
<dbReference type="InterPro" id="IPR054695">
    <property type="entry name" value="Pierisin-like_dom"/>
</dbReference>
<feature type="region of interest" description="Disordered" evidence="1">
    <location>
        <begin position="942"/>
        <end position="976"/>
    </location>
</feature>
<feature type="compositionally biased region" description="Low complexity" evidence="1">
    <location>
        <begin position="437"/>
        <end position="457"/>
    </location>
</feature>
<evidence type="ECO:0000256" key="1">
    <source>
        <dbReference type="SAM" id="MobiDB-lite"/>
    </source>
</evidence>
<dbReference type="InterPro" id="IPR057746">
    <property type="entry name" value="CpnT-like_N"/>
</dbReference>
<dbReference type="OrthoDB" id="3480710at2"/>